<dbReference type="GO" id="GO:0003723">
    <property type="term" value="F:RNA binding"/>
    <property type="evidence" value="ECO:0007669"/>
    <property type="project" value="InterPro"/>
</dbReference>
<protein>
    <submittedName>
        <fullName evidence="3">Phenylalanine--tRNA ligase beta subunit-related protein</fullName>
    </submittedName>
</protein>
<gene>
    <name evidence="3" type="ORF">ABUL08_07980</name>
    <name evidence="2" type="ORF">VK199_07935</name>
</gene>
<dbReference type="AlphaFoldDB" id="A0AAU8HJE4"/>
<sequence length="253" mass="27582">MRFRHSPQVRSAFPELVCGVLHADGITPDVDVDALVAPHVETARARLAGSPESRFPEIQAWRRVFAATGLAPTRYRCAAESLLRRLRRDGTLPRLHPLVDLGNAVSVAYAVPVAVLDVARISGDLEVRHATGAEHYETFDGQVERPEPGEVTFVDSTGRAHARRWTHRQSGWSAVRPETREVLVVIEAMHPDAATDVPRMLATLADAVAQRWAARPRTAVLTAAAPSFTLPDPPARGFVLPLLRAQADSPGAR</sequence>
<dbReference type="InterPro" id="IPR020825">
    <property type="entry name" value="Phe-tRNA_synthase-like_B3/B4"/>
</dbReference>
<feature type="domain" description="B3/B4 tRNA-binding" evidence="1">
    <location>
        <begin position="59"/>
        <end position="206"/>
    </location>
</feature>
<dbReference type="PANTHER" id="PTHR39209">
    <property type="match status" value="1"/>
</dbReference>
<evidence type="ECO:0000259" key="1">
    <source>
        <dbReference type="SMART" id="SM00873"/>
    </source>
</evidence>
<dbReference type="SMART" id="SM00873">
    <property type="entry name" value="B3_4"/>
    <property type="match status" value="1"/>
</dbReference>
<name>A0AAU8HJE4_9ACTN</name>
<dbReference type="GO" id="GO:0004826">
    <property type="term" value="F:phenylalanine-tRNA ligase activity"/>
    <property type="evidence" value="ECO:0007669"/>
    <property type="project" value="InterPro"/>
</dbReference>
<dbReference type="EMBL" id="CP159342">
    <property type="protein sequence ID" value="XCH76014.1"/>
    <property type="molecule type" value="Genomic_DNA"/>
</dbReference>
<dbReference type="Pfam" id="PF03483">
    <property type="entry name" value="B3_4"/>
    <property type="match status" value="1"/>
</dbReference>
<reference evidence="3" key="2">
    <citation type="submission" date="2024-06" db="EMBL/GenBank/DDBJ databases">
        <title>Micromonospora mangrovi CCTCC AA 2012012 genome sequences.</title>
        <authorList>
            <person name="Gao J."/>
        </authorList>
    </citation>
    <scope>NUCLEOTIDE SEQUENCE</scope>
    <source>
        <strain evidence="3">CCTCC AA 2012012</strain>
    </source>
</reference>
<dbReference type="Gene3D" id="3.50.40.10">
    <property type="entry name" value="Phenylalanyl-trna Synthetase, Chain B, domain 3"/>
    <property type="match status" value="1"/>
</dbReference>
<proteinExistence type="predicted"/>
<accession>A0AAU8HJE4</accession>
<dbReference type="PANTHER" id="PTHR39209:SF2">
    <property type="entry name" value="CYTOPLASMIC PROTEIN"/>
    <property type="match status" value="1"/>
</dbReference>
<evidence type="ECO:0000313" key="3">
    <source>
        <dbReference type="EMBL" id="XCH76014.1"/>
    </source>
</evidence>
<dbReference type="SUPFAM" id="SSF56037">
    <property type="entry name" value="PheT/TilS domain"/>
    <property type="match status" value="1"/>
</dbReference>
<dbReference type="RefSeq" id="WP_350936008.1">
    <property type="nucleotide sequence ID" value="NZ_CP157762.1"/>
</dbReference>
<reference evidence="2" key="1">
    <citation type="submission" date="2024-01" db="EMBL/GenBank/DDBJ databases">
        <title>The genome sequence of Micromonospora mangrovi CCTCC AA 2012012.</title>
        <authorList>
            <person name="Gao J."/>
        </authorList>
    </citation>
    <scope>NUCLEOTIDE SEQUENCE</scope>
    <source>
        <strain evidence="2">CCTCC AA 2012012</strain>
    </source>
</reference>
<dbReference type="InterPro" id="IPR005146">
    <property type="entry name" value="B3/B4_tRNA-bd"/>
</dbReference>
<dbReference type="EMBL" id="CP157762">
    <property type="protein sequence ID" value="XBP95311.1"/>
    <property type="molecule type" value="Genomic_DNA"/>
</dbReference>
<keyword evidence="3" id="KW-0436">Ligase</keyword>
<organism evidence="3">
    <name type="scientific">Micromonospora sp. CCTCC AA 2012012</name>
    <dbReference type="NCBI Taxonomy" id="3111921"/>
    <lineage>
        <taxon>Bacteria</taxon>
        <taxon>Bacillati</taxon>
        <taxon>Actinomycetota</taxon>
        <taxon>Actinomycetes</taxon>
        <taxon>Micromonosporales</taxon>
        <taxon>Micromonosporaceae</taxon>
        <taxon>Micromonospora</taxon>
    </lineage>
</organism>
<evidence type="ECO:0000313" key="2">
    <source>
        <dbReference type="EMBL" id="XBP95311.1"/>
    </source>
</evidence>